<sequence>MEDTKKNEMWGKVMAPLAGFLAIVLVAFLIILKLLESGVIGTVMAMILICVIVAAVFGGIFMVIKSILDQIRSVINGKVSENTKVAEKAKKLADREDGIGEMVRSIETSVSSIELVLGGIRKAVDELEGVSGDFQQIFSEMSESMDQTADAVDTITGNTVSQASETADMKEKVDAISVSIDHISSNIEDLTKSAQAMREYNRSAEQIMQELIAISEESGVAIENVRKQTDLTNQSAQQIRTATEIIAGISSQTNLLALNASIEAARAGEHGKGFAVVAEEIRTLADQSRESTEQINHVVNVLLDNSSNSVQITEQVSEAFSRQNEKIHDTEEIFKSLNREIEQVGDAIGGIGTEVGDLENHKSVIENGVTSLTASADENAKSAEVTTDNMGRLRGVVKECDGVKAHIVSVSDELIGYIRKFSDGSILDKFGAGKNR</sequence>
<evidence type="ECO:0000313" key="6">
    <source>
        <dbReference type="Proteomes" id="UP000008178"/>
    </source>
</evidence>
<dbReference type="PANTHER" id="PTHR32089:SF112">
    <property type="entry name" value="LYSOZYME-LIKE PROTEIN-RELATED"/>
    <property type="match status" value="1"/>
</dbReference>
<feature type="transmembrane region" description="Helical" evidence="3">
    <location>
        <begin position="38"/>
        <end position="64"/>
    </location>
</feature>
<gene>
    <name evidence="5" type="ordered locus">RHOM_11415</name>
</gene>
<keyword evidence="6" id="KW-1185">Reference proteome</keyword>
<dbReference type="SUPFAM" id="SSF58104">
    <property type="entry name" value="Methyl-accepting chemotaxis protein (MCP) signaling domain"/>
    <property type="match status" value="1"/>
</dbReference>
<protein>
    <submittedName>
        <fullName evidence="5">Methyl-accepting chemotaxis sensory transducer</fullName>
    </submittedName>
</protein>
<dbReference type="Pfam" id="PF00015">
    <property type="entry name" value="MCPsignal"/>
    <property type="match status" value="1"/>
</dbReference>
<dbReference type="GO" id="GO:0007165">
    <property type="term" value="P:signal transduction"/>
    <property type="evidence" value="ECO:0007669"/>
    <property type="project" value="UniProtKB-KW"/>
</dbReference>
<reference evidence="5 6" key="1">
    <citation type="journal article" date="2015" name="Genome Announc.">
        <title>Complete genome sequence of the human gut symbiont Roseburia hominis.</title>
        <authorList>
            <person name="Travis A.J."/>
            <person name="Kelly D."/>
            <person name="Flint H.J."/>
            <person name="Aminov R.I."/>
        </authorList>
    </citation>
    <scope>NUCLEOTIDE SEQUENCE [LARGE SCALE GENOMIC DNA]</scope>
    <source>
        <strain evidence="6">DSM 16839 / JCM 17582 / NCIMB 14029 / A2-183</strain>
    </source>
</reference>
<keyword evidence="3" id="KW-0472">Membrane</keyword>
<dbReference type="Gene3D" id="1.10.287.950">
    <property type="entry name" value="Methyl-accepting chemotaxis protein"/>
    <property type="match status" value="1"/>
</dbReference>
<proteinExistence type="predicted"/>
<evidence type="ECO:0000256" key="2">
    <source>
        <dbReference type="PROSITE-ProRule" id="PRU00284"/>
    </source>
</evidence>
<dbReference type="PROSITE" id="PS50111">
    <property type="entry name" value="CHEMOTAXIS_TRANSDUC_2"/>
    <property type="match status" value="1"/>
</dbReference>
<dbReference type="SMART" id="SM00283">
    <property type="entry name" value="MA"/>
    <property type="match status" value="1"/>
</dbReference>
<accession>G2SXW5</accession>
<dbReference type="HOGENOM" id="CLU_000445_107_18_9"/>
<evidence type="ECO:0000256" key="3">
    <source>
        <dbReference type="SAM" id="Phobius"/>
    </source>
</evidence>
<evidence type="ECO:0000256" key="1">
    <source>
        <dbReference type="ARBA" id="ARBA00023224"/>
    </source>
</evidence>
<dbReference type="Proteomes" id="UP000008178">
    <property type="component" value="Chromosome"/>
</dbReference>
<organism evidence="5 6">
    <name type="scientific">Roseburia hominis (strain DSM 16839 / JCM 17582 / NCIMB 14029 / A2-183)</name>
    <dbReference type="NCBI Taxonomy" id="585394"/>
    <lineage>
        <taxon>Bacteria</taxon>
        <taxon>Bacillati</taxon>
        <taxon>Bacillota</taxon>
        <taxon>Clostridia</taxon>
        <taxon>Lachnospirales</taxon>
        <taxon>Lachnospiraceae</taxon>
        <taxon>Roseburia</taxon>
    </lineage>
</organism>
<dbReference type="InterPro" id="IPR004089">
    <property type="entry name" value="MCPsignal_dom"/>
</dbReference>
<keyword evidence="3" id="KW-1133">Transmembrane helix</keyword>
<dbReference type="AlphaFoldDB" id="G2SXW5"/>
<feature type="transmembrane region" description="Helical" evidence="3">
    <location>
        <begin position="12"/>
        <end position="32"/>
    </location>
</feature>
<dbReference type="STRING" id="585394.RHOM_11415"/>
<dbReference type="RefSeq" id="WP_014080402.1">
    <property type="nucleotide sequence ID" value="NC_015977.1"/>
</dbReference>
<dbReference type="BioCyc" id="RHOM585394:G1H02-2280-MONOMER"/>
<feature type="domain" description="Methyl-accepting transducer" evidence="4">
    <location>
        <begin position="137"/>
        <end position="394"/>
    </location>
</feature>
<dbReference type="GeneID" id="93724034"/>
<dbReference type="GO" id="GO:0016020">
    <property type="term" value="C:membrane"/>
    <property type="evidence" value="ECO:0007669"/>
    <property type="project" value="InterPro"/>
</dbReference>
<keyword evidence="1 2" id="KW-0807">Transducer</keyword>
<evidence type="ECO:0000313" key="5">
    <source>
        <dbReference type="EMBL" id="AEN97391.1"/>
    </source>
</evidence>
<keyword evidence="3" id="KW-0812">Transmembrane</keyword>
<dbReference type="KEGG" id="rho:RHOM_11415"/>
<name>G2SXW5_ROSHA</name>
<dbReference type="EMBL" id="CP003040">
    <property type="protein sequence ID" value="AEN97391.1"/>
    <property type="molecule type" value="Genomic_DNA"/>
</dbReference>
<evidence type="ECO:0000259" key="4">
    <source>
        <dbReference type="PROSITE" id="PS50111"/>
    </source>
</evidence>
<dbReference type="PANTHER" id="PTHR32089">
    <property type="entry name" value="METHYL-ACCEPTING CHEMOTAXIS PROTEIN MCPB"/>
    <property type="match status" value="1"/>
</dbReference>
<dbReference type="eggNOG" id="COG0840">
    <property type="taxonomic scope" value="Bacteria"/>
</dbReference>